<proteinExistence type="predicted"/>
<organism evidence="2 3">
    <name type="scientific">Canna indica</name>
    <name type="common">Indian-shot</name>
    <dbReference type="NCBI Taxonomy" id="4628"/>
    <lineage>
        <taxon>Eukaryota</taxon>
        <taxon>Viridiplantae</taxon>
        <taxon>Streptophyta</taxon>
        <taxon>Embryophyta</taxon>
        <taxon>Tracheophyta</taxon>
        <taxon>Spermatophyta</taxon>
        <taxon>Magnoliopsida</taxon>
        <taxon>Liliopsida</taxon>
        <taxon>Zingiberales</taxon>
        <taxon>Cannaceae</taxon>
        <taxon>Canna</taxon>
    </lineage>
</organism>
<dbReference type="EMBL" id="CP136891">
    <property type="protein sequence ID" value="WOK98180.1"/>
    <property type="molecule type" value="Genomic_DNA"/>
</dbReference>
<sequence>MKPDWLRSIQLWNQEPNTYLKVEPPKKPIAVNVKSIDCAFRPFDREKRAVPPPAVLATADAVSPTTSDGGNGVGGGGASGRDGHQKMRRCWSCEPSSTPFMSLVALMEMVASERSIDVRLAASRALYNALGFPQANFSNDMK</sequence>
<dbReference type="AlphaFoldDB" id="A0AAQ3K2R4"/>
<keyword evidence="3" id="KW-1185">Reference proteome</keyword>
<name>A0AAQ3K2R4_9LILI</name>
<feature type="region of interest" description="Disordered" evidence="1">
    <location>
        <begin position="58"/>
        <end position="87"/>
    </location>
</feature>
<evidence type="ECO:0000313" key="3">
    <source>
        <dbReference type="Proteomes" id="UP001327560"/>
    </source>
</evidence>
<evidence type="ECO:0000313" key="2">
    <source>
        <dbReference type="EMBL" id="WOK98180.1"/>
    </source>
</evidence>
<gene>
    <name evidence="2" type="ORF">Cni_G06890</name>
</gene>
<reference evidence="2 3" key="1">
    <citation type="submission" date="2023-10" db="EMBL/GenBank/DDBJ databases">
        <title>Chromosome-scale genome assembly provides insights into flower coloration mechanisms of Canna indica.</title>
        <authorList>
            <person name="Li C."/>
        </authorList>
    </citation>
    <scope>NUCLEOTIDE SEQUENCE [LARGE SCALE GENOMIC DNA]</scope>
    <source>
        <tissue evidence="2">Flower</tissue>
    </source>
</reference>
<dbReference type="Proteomes" id="UP001327560">
    <property type="component" value="Chromosome 2"/>
</dbReference>
<protein>
    <submittedName>
        <fullName evidence="2">Uncharacterized protein</fullName>
    </submittedName>
</protein>
<accession>A0AAQ3K2R4</accession>
<feature type="compositionally biased region" description="Gly residues" evidence="1">
    <location>
        <begin position="69"/>
        <end position="80"/>
    </location>
</feature>
<evidence type="ECO:0000256" key="1">
    <source>
        <dbReference type="SAM" id="MobiDB-lite"/>
    </source>
</evidence>